<evidence type="ECO:0000313" key="2">
    <source>
        <dbReference type="Proteomes" id="UP000003692"/>
    </source>
</evidence>
<dbReference type="AlphaFoldDB" id="D4F5H8"/>
<dbReference type="EMBL" id="ADGK01000148">
    <property type="protein sequence ID" value="EFE22972.1"/>
    <property type="molecule type" value="Genomic_DNA"/>
</dbReference>
<comment type="caution">
    <text evidence="1">The sequence shown here is derived from an EMBL/GenBank/DDBJ whole genome shotgun (WGS) entry which is preliminary data.</text>
</comment>
<dbReference type="Proteomes" id="UP000003692">
    <property type="component" value="Unassembled WGS sequence"/>
</dbReference>
<protein>
    <submittedName>
        <fullName evidence="1">Uncharacterized protein</fullName>
    </submittedName>
</protein>
<gene>
    <name evidence="1" type="ORF">EDWATA_02006</name>
</gene>
<sequence>MIVCLNSLENHDAIPLSMLLATQRGITEPVRHKQRVRNAPPVHSIRWRLRFFCIRGAVITSRFINGASPSTAPHARELRPLSVEVGCG</sequence>
<dbReference type="HOGENOM" id="CLU_2464175_0_0_6"/>
<reference evidence="1 2" key="1">
    <citation type="submission" date="2010-02" db="EMBL/GenBank/DDBJ databases">
        <authorList>
            <person name="Weinstock G."/>
            <person name="Sodergren E."/>
            <person name="Clifton S."/>
            <person name="Fulton L."/>
            <person name="Fulton B."/>
            <person name="Courtney L."/>
            <person name="Fronick C."/>
            <person name="Harrison M."/>
            <person name="Strong C."/>
            <person name="Farmer C."/>
            <person name="Delahaunty K."/>
            <person name="Markovic C."/>
            <person name="Hall O."/>
            <person name="Minx P."/>
            <person name="Tomlinson C."/>
            <person name="Mitreva M."/>
            <person name="Nelson J."/>
            <person name="Hou S."/>
            <person name="Wollam A."/>
            <person name="Pepin K.H."/>
            <person name="Johnson M."/>
            <person name="Bhonagiri V."/>
            <person name="Zhang X."/>
            <person name="Suruliraj S."/>
            <person name="Warren W."/>
            <person name="Chinwalla A."/>
            <person name="Mardis E.R."/>
            <person name="Wilson R.K."/>
        </authorList>
    </citation>
    <scope>NUCLEOTIDE SEQUENCE [LARGE SCALE GENOMIC DNA]</scope>
    <source>
        <strain evidence="1 2">ATCC 23685</strain>
    </source>
</reference>
<proteinExistence type="predicted"/>
<organism evidence="1 2">
    <name type="scientific">Edwardsiella tarda ATCC 23685</name>
    <dbReference type="NCBI Taxonomy" id="500638"/>
    <lineage>
        <taxon>Bacteria</taxon>
        <taxon>Pseudomonadati</taxon>
        <taxon>Pseudomonadota</taxon>
        <taxon>Gammaproteobacteria</taxon>
        <taxon>Enterobacterales</taxon>
        <taxon>Hafniaceae</taxon>
        <taxon>Edwardsiella</taxon>
    </lineage>
</organism>
<accession>D4F5H8</accession>
<name>D4F5H8_EDWTA</name>
<evidence type="ECO:0000313" key="1">
    <source>
        <dbReference type="EMBL" id="EFE22972.1"/>
    </source>
</evidence>